<comment type="caution">
    <text evidence="1">The sequence shown here is derived from an EMBL/GenBank/DDBJ whole genome shotgun (WGS) entry which is preliminary data.</text>
</comment>
<protein>
    <submittedName>
        <fullName evidence="1">Uncharacterized protein</fullName>
    </submittedName>
</protein>
<proteinExistence type="predicted"/>
<keyword evidence="2" id="KW-1185">Reference proteome</keyword>
<dbReference type="AlphaFoldDB" id="A0A328ALJ9"/>
<organism evidence="1 2">
    <name type="scientific">Phenylobacterium soli</name>
    <dbReference type="NCBI Taxonomy" id="2170551"/>
    <lineage>
        <taxon>Bacteria</taxon>
        <taxon>Pseudomonadati</taxon>
        <taxon>Pseudomonadota</taxon>
        <taxon>Alphaproteobacteria</taxon>
        <taxon>Caulobacterales</taxon>
        <taxon>Caulobacteraceae</taxon>
        <taxon>Phenylobacterium</taxon>
    </lineage>
</organism>
<dbReference type="EMBL" id="QFYQ01000001">
    <property type="protein sequence ID" value="RAK54886.1"/>
    <property type="molecule type" value="Genomic_DNA"/>
</dbReference>
<gene>
    <name evidence="1" type="ORF">DJ017_10285</name>
</gene>
<reference evidence="2" key="1">
    <citation type="submission" date="2018-05" db="EMBL/GenBank/DDBJ databases">
        <authorList>
            <person name="Li X."/>
        </authorList>
    </citation>
    <scope>NUCLEOTIDE SEQUENCE [LARGE SCALE GENOMIC DNA]</scope>
    <source>
        <strain evidence="2">LX32</strain>
    </source>
</reference>
<dbReference type="RefSeq" id="WP_111528636.1">
    <property type="nucleotide sequence ID" value="NZ_JBHRSG010000004.1"/>
</dbReference>
<evidence type="ECO:0000313" key="2">
    <source>
        <dbReference type="Proteomes" id="UP000249254"/>
    </source>
</evidence>
<sequence length="75" mass="8279">MTLEELQHASDPRVWKILHRAYQADQAGQREAAAKAPSVRPAVSVSGAAVAGGVRDELGTKEWMQRRAEQVRKAR</sequence>
<accession>A0A328ALJ9</accession>
<dbReference type="Proteomes" id="UP000249254">
    <property type="component" value="Unassembled WGS sequence"/>
</dbReference>
<evidence type="ECO:0000313" key="1">
    <source>
        <dbReference type="EMBL" id="RAK54886.1"/>
    </source>
</evidence>
<name>A0A328ALJ9_9CAUL</name>